<dbReference type="Proteomes" id="UP000472355">
    <property type="component" value="Unassembled WGS sequence"/>
</dbReference>
<protein>
    <submittedName>
        <fullName evidence="1">Uncharacterized protein</fullName>
    </submittedName>
</protein>
<evidence type="ECO:0000313" key="2">
    <source>
        <dbReference type="Proteomes" id="UP000472355"/>
    </source>
</evidence>
<comment type="caution">
    <text evidence="1">The sequence shown here is derived from an EMBL/GenBank/DDBJ whole genome shotgun (WGS) entry which is preliminary data.</text>
</comment>
<dbReference type="AlphaFoldDB" id="A0A6M0SNV3"/>
<gene>
    <name evidence="1" type="ORF">EXM65_10485</name>
</gene>
<organism evidence="1 2">
    <name type="scientific">Clostridium botulinum</name>
    <dbReference type="NCBI Taxonomy" id="1491"/>
    <lineage>
        <taxon>Bacteria</taxon>
        <taxon>Bacillati</taxon>
        <taxon>Bacillota</taxon>
        <taxon>Clostridia</taxon>
        <taxon>Eubacteriales</taxon>
        <taxon>Clostridiaceae</taxon>
        <taxon>Clostridium</taxon>
    </lineage>
</organism>
<accession>A0A6M0SNV3</accession>
<proteinExistence type="predicted"/>
<reference evidence="1 2" key="1">
    <citation type="submission" date="2019-02" db="EMBL/GenBank/DDBJ databases">
        <title>Genome sequencing of Clostridium botulinum clinical isolates.</title>
        <authorList>
            <person name="Brunt J."/>
            <person name="Van Vliet A.H.M."/>
            <person name="Stringer S.C."/>
            <person name="Grant K.A."/>
            <person name="Carter A.C."/>
            <person name="Peck M.W."/>
        </authorList>
    </citation>
    <scope>NUCLEOTIDE SEQUENCE [LARGE SCALE GENOMIC DNA]</scope>
    <source>
        <strain evidence="1 2">H113700579</strain>
    </source>
</reference>
<name>A0A6M0SNV3_CLOBO</name>
<dbReference type="EMBL" id="SGKU01000027">
    <property type="protein sequence ID" value="NFA42992.1"/>
    <property type="molecule type" value="Genomic_DNA"/>
</dbReference>
<sequence length="75" mass="8896">MSIKCLENISHDGVKYNKDDIITSITKDEAIRLINLEVAIKIDDKFKSTRKDLRKVFANKYKRNRLSEMERKYGF</sequence>
<evidence type="ECO:0000313" key="1">
    <source>
        <dbReference type="EMBL" id="NFA42992.1"/>
    </source>
</evidence>